<accession>A0A6J5NFT7</accession>
<reference evidence="2" key="1">
    <citation type="submission" date="2020-04" db="EMBL/GenBank/DDBJ databases">
        <authorList>
            <person name="Chiriac C."/>
            <person name="Salcher M."/>
            <person name="Ghai R."/>
            <person name="Kavagutti S V."/>
        </authorList>
    </citation>
    <scope>NUCLEOTIDE SEQUENCE</scope>
</reference>
<proteinExistence type="predicted"/>
<evidence type="ECO:0008006" key="3">
    <source>
        <dbReference type="Google" id="ProtNLM"/>
    </source>
</evidence>
<feature type="transmembrane region" description="Helical" evidence="1">
    <location>
        <begin position="35"/>
        <end position="59"/>
    </location>
</feature>
<keyword evidence="1" id="KW-1133">Transmembrane helix</keyword>
<name>A0A6J5NFT7_9CAUD</name>
<protein>
    <recommendedName>
        <fullName evidence="3">Nicotinamide mononucleotide transporter PnuC</fullName>
    </recommendedName>
</protein>
<gene>
    <name evidence="2" type="ORF">UFOVP694_137</name>
</gene>
<dbReference type="EMBL" id="LR796651">
    <property type="protein sequence ID" value="CAB4158069.1"/>
    <property type="molecule type" value="Genomic_DNA"/>
</dbReference>
<keyword evidence="1" id="KW-0812">Transmembrane</keyword>
<sequence>MWSWILAVIGVTGIFFVGRKTIWGWFVLLFNECLWIAYALITDQYGFIFSALAYAAVYIKSYLHWKREE</sequence>
<keyword evidence="1" id="KW-0472">Membrane</keyword>
<organism evidence="2">
    <name type="scientific">uncultured Caudovirales phage</name>
    <dbReference type="NCBI Taxonomy" id="2100421"/>
    <lineage>
        <taxon>Viruses</taxon>
        <taxon>Duplodnaviria</taxon>
        <taxon>Heunggongvirae</taxon>
        <taxon>Uroviricota</taxon>
        <taxon>Caudoviricetes</taxon>
        <taxon>Peduoviridae</taxon>
        <taxon>Maltschvirus</taxon>
        <taxon>Maltschvirus maltsch</taxon>
    </lineage>
</organism>
<evidence type="ECO:0000313" key="2">
    <source>
        <dbReference type="EMBL" id="CAB4158069.1"/>
    </source>
</evidence>
<evidence type="ECO:0000256" key="1">
    <source>
        <dbReference type="SAM" id="Phobius"/>
    </source>
</evidence>